<dbReference type="RefSeq" id="WP_190467802.1">
    <property type="nucleotide sequence ID" value="NZ_JACJPW010000055.1"/>
</dbReference>
<evidence type="ECO:0000256" key="2">
    <source>
        <dbReference type="ARBA" id="ARBA00022738"/>
    </source>
</evidence>
<dbReference type="InterPro" id="IPR027417">
    <property type="entry name" value="P-loop_NTPase"/>
</dbReference>
<dbReference type="PROSITE" id="PS50837">
    <property type="entry name" value="NACHT"/>
    <property type="match status" value="1"/>
</dbReference>
<comment type="caution">
    <text evidence="4">The sequence shown here is derived from an EMBL/GenBank/DDBJ whole genome shotgun (WGS) entry which is preliminary data.</text>
</comment>
<keyword evidence="1" id="KW-0042">Antenna complex</keyword>
<dbReference type="InterPro" id="IPR000225">
    <property type="entry name" value="Armadillo"/>
</dbReference>
<dbReference type="InterPro" id="IPR009003">
    <property type="entry name" value="Peptidase_S1_PA"/>
</dbReference>
<dbReference type="PANTHER" id="PTHR12697:SF5">
    <property type="entry name" value="DEOXYHYPUSINE HYDROXYLASE"/>
    <property type="match status" value="1"/>
</dbReference>
<dbReference type="GO" id="GO:0030089">
    <property type="term" value="C:phycobilisome"/>
    <property type="evidence" value="ECO:0007669"/>
    <property type="project" value="UniProtKB-KW"/>
</dbReference>
<dbReference type="SUPFAM" id="SSF48371">
    <property type="entry name" value="ARM repeat"/>
    <property type="match status" value="1"/>
</dbReference>
<dbReference type="InterPro" id="IPR011989">
    <property type="entry name" value="ARM-like"/>
</dbReference>
<keyword evidence="5" id="KW-1185">Reference proteome</keyword>
<dbReference type="Pfam" id="PF13365">
    <property type="entry name" value="Trypsin_2"/>
    <property type="match status" value="1"/>
</dbReference>
<evidence type="ECO:0000259" key="3">
    <source>
        <dbReference type="PROSITE" id="PS50837"/>
    </source>
</evidence>
<dbReference type="SMART" id="SM00567">
    <property type="entry name" value="EZ_HEAT"/>
    <property type="match status" value="12"/>
</dbReference>
<dbReference type="InterPro" id="IPR043504">
    <property type="entry name" value="Peptidase_S1_PA_chymotrypsin"/>
</dbReference>
<dbReference type="PROSITE" id="PS50176">
    <property type="entry name" value="ARM_REPEAT"/>
    <property type="match status" value="1"/>
</dbReference>
<accession>A0A926ZJX5</accession>
<dbReference type="Pfam" id="PF03130">
    <property type="entry name" value="HEAT_PBS"/>
    <property type="match status" value="2"/>
</dbReference>
<dbReference type="InterPro" id="IPR007111">
    <property type="entry name" value="NACHT_NTPase"/>
</dbReference>
<sequence length="1230" mass="137602">MSDYNLDMLRESMVKILGSDGQTVSGSGFIIRSDGYLVTCHHVIYQLGLLKVEYRGQVYEAEWCEEFSHPDVDIAILKIDVADAKAVAIINPQHLLTSVTVYGFPPKQKKFFPEGIDVFAKNIRPSAPVNTINTYLSREITANNAWNKLPQEKSTFKSHRINEKVEAGTSGGAVFAQELGGVVGVIQCSKSDESYVIRWDNITEILERLGLEPQKNAVANFLAEIEQQYKFIRLFHTAQEIVLQNQYIPIQVTLERKYRHDVESFWGYLESEAEAKRAYAFKGFDESRQVEVDWEKARKEHQKIMVLADPGMGKSTLLKMEALTTAKAEREKLFGNLGNIDEAIFPLVIRLSDLAETKAEIFDAIPRIIQRDYPKTAGLIDEILKEKLANGKCLLLLDALDEVPKAQRNRLAEKLNRFTRNYPCRIICTSRIVGYGGAFVEGAKEVEIVPFSQKQTEKYIQTWFNNAAGYINQDLCSGGQKPGFSVNENQLNSQVSQETGFFSAINNDAVSAEGLIGELGNKPQIQGLAQNPLLLSLLCSLYQEKELHLPARRSQVYQQAVDYMLKKWRGENKRQLCEDGWVIAKIGLLQDIAYHFSCDGKEIFSLQELSERIDIFLRESQKRDFRDVKTAELIKELAEEDGILQKLDRDGDKYLFLHRTFQEYFAASYLLGKRIDLAKAHFWEYDWHETLSLLAGLMKKPVPLVEAIMGEKDDIFGSLLLLAGKCIAECKDSEHPLFVEIIDRIYRFWECYPDADFIESAVLALGKANSVICRKLQEALNYNGNRDVRSKAAQALGQIDNPQAVAALISALHDENWGVRWKAAEALGNIGNPQAVAALIEALDDENMYVISNAAEALGKIGHPQAVAALIEAFRNEKKNAFVINFAATALGKIGHPQAVAALIQALYDEDSYVGHVATRVLGNIGYPQAVAALIEAFHDEDSYVGHIAARVLGNISYPQAVAALIEAFHDEDSFVRRYAARALGNIGNSQAVAALIEALHDEDNHVVSYAARALGNIGNSQAVAALIEAFHDEDSFVRRYAARALGNIGNSQAVAALIEALHDEDNHVVSYAAEALGNIGNPQAVAALIEALHDEDISVRGNAAEALGNIGNSQAVAALIEAFHDEDSYVRMYAAEALGKIGTSEILEKLIKFPHINIYRYDIFPIARKLAVRFSKERRDLIPVYPEKVRYSPIWVKVHRLFRIIAQRIRRIQRNISTRLTKRRPHPVR</sequence>
<dbReference type="SMART" id="SM00185">
    <property type="entry name" value="ARM"/>
    <property type="match status" value="3"/>
</dbReference>
<dbReference type="Pfam" id="PF05729">
    <property type="entry name" value="NACHT"/>
    <property type="match status" value="1"/>
</dbReference>
<organism evidence="4 5">
    <name type="scientific">Aerosakkonema funiforme FACHB-1375</name>
    <dbReference type="NCBI Taxonomy" id="2949571"/>
    <lineage>
        <taxon>Bacteria</taxon>
        <taxon>Bacillati</taxon>
        <taxon>Cyanobacteriota</taxon>
        <taxon>Cyanophyceae</taxon>
        <taxon>Oscillatoriophycideae</taxon>
        <taxon>Aerosakkonematales</taxon>
        <taxon>Aerosakkonemataceae</taxon>
        <taxon>Aerosakkonema</taxon>
    </lineage>
</organism>
<evidence type="ECO:0000256" key="1">
    <source>
        <dbReference type="ARBA" id="ARBA00022549"/>
    </source>
</evidence>
<dbReference type="AlphaFoldDB" id="A0A926ZJX5"/>
<dbReference type="InterPro" id="IPR004155">
    <property type="entry name" value="PBS_lyase_HEAT"/>
</dbReference>
<dbReference type="EMBL" id="JACJPW010000055">
    <property type="protein sequence ID" value="MBD2183456.1"/>
    <property type="molecule type" value="Genomic_DNA"/>
</dbReference>
<dbReference type="GO" id="GO:0016491">
    <property type="term" value="F:oxidoreductase activity"/>
    <property type="evidence" value="ECO:0007669"/>
    <property type="project" value="TreeGrafter"/>
</dbReference>
<feature type="domain" description="NACHT" evidence="3">
    <location>
        <begin position="302"/>
        <end position="403"/>
    </location>
</feature>
<dbReference type="Proteomes" id="UP000641646">
    <property type="component" value="Unassembled WGS sequence"/>
</dbReference>
<dbReference type="SUPFAM" id="SSF50494">
    <property type="entry name" value="Trypsin-like serine proteases"/>
    <property type="match status" value="1"/>
</dbReference>
<evidence type="ECO:0000313" key="4">
    <source>
        <dbReference type="EMBL" id="MBD2183456.1"/>
    </source>
</evidence>
<keyword evidence="2" id="KW-0605">Phycobilisome</keyword>
<dbReference type="Pfam" id="PF13646">
    <property type="entry name" value="HEAT_2"/>
    <property type="match status" value="3"/>
</dbReference>
<dbReference type="InterPro" id="IPR016024">
    <property type="entry name" value="ARM-type_fold"/>
</dbReference>
<protein>
    <submittedName>
        <fullName evidence="4">HEAT repeat domain-containing protein</fullName>
    </submittedName>
</protein>
<dbReference type="SUPFAM" id="SSF52540">
    <property type="entry name" value="P-loop containing nucleoside triphosphate hydrolases"/>
    <property type="match status" value="1"/>
</dbReference>
<dbReference type="Gene3D" id="1.25.10.10">
    <property type="entry name" value="Leucine-rich Repeat Variant"/>
    <property type="match status" value="4"/>
</dbReference>
<dbReference type="PANTHER" id="PTHR12697">
    <property type="entry name" value="PBS LYASE HEAT-LIKE PROTEIN"/>
    <property type="match status" value="1"/>
</dbReference>
<dbReference type="Gene3D" id="3.40.50.300">
    <property type="entry name" value="P-loop containing nucleotide triphosphate hydrolases"/>
    <property type="match status" value="1"/>
</dbReference>
<proteinExistence type="predicted"/>
<dbReference type="Gene3D" id="2.40.10.10">
    <property type="entry name" value="Trypsin-like serine proteases"/>
    <property type="match status" value="2"/>
</dbReference>
<reference evidence="4" key="2">
    <citation type="submission" date="2020-08" db="EMBL/GenBank/DDBJ databases">
        <authorList>
            <person name="Chen M."/>
            <person name="Teng W."/>
            <person name="Zhao L."/>
            <person name="Hu C."/>
            <person name="Zhou Y."/>
            <person name="Han B."/>
            <person name="Song L."/>
            <person name="Shu W."/>
        </authorList>
    </citation>
    <scope>NUCLEOTIDE SEQUENCE</scope>
    <source>
        <strain evidence="4">FACHB-1375</strain>
    </source>
</reference>
<reference evidence="4" key="1">
    <citation type="journal article" date="2015" name="ISME J.">
        <title>Draft Genome Sequence of Streptomyces incarnatus NRRL8089, which Produces the Nucleoside Antibiotic Sinefungin.</title>
        <authorList>
            <person name="Oshima K."/>
            <person name="Hattori M."/>
            <person name="Shimizu H."/>
            <person name="Fukuda K."/>
            <person name="Nemoto M."/>
            <person name="Inagaki K."/>
            <person name="Tamura T."/>
        </authorList>
    </citation>
    <scope>NUCLEOTIDE SEQUENCE</scope>
    <source>
        <strain evidence="4">FACHB-1375</strain>
    </source>
</reference>
<evidence type="ECO:0000313" key="5">
    <source>
        <dbReference type="Proteomes" id="UP000641646"/>
    </source>
</evidence>
<gene>
    <name evidence="4" type="ORF">H6G03_20740</name>
</gene>
<name>A0A926ZJX5_9CYAN</name>